<feature type="non-terminal residue" evidence="1">
    <location>
        <position position="77"/>
    </location>
</feature>
<protein>
    <submittedName>
        <fullName evidence="1">Uncharacterized protein</fullName>
    </submittedName>
</protein>
<organism evidence="1 2">
    <name type="scientific">Nesidiocoris tenuis</name>
    <dbReference type="NCBI Taxonomy" id="355587"/>
    <lineage>
        <taxon>Eukaryota</taxon>
        <taxon>Metazoa</taxon>
        <taxon>Ecdysozoa</taxon>
        <taxon>Arthropoda</taxon>
        <taxon>Hexapoda</taxon>
        <taxon>Insecta</taxon>
        <taxon>Pterygota</taxon>
        <taxon>Neoptera</taxon>
        <taxon>Paraneoptera</taxon>
        <taxon>Hemiptera</taxon>
        <taxon>Heteroptera</taxon>
        <taxon>Panheteroptera</taxon>
        <taxon>Cimicomorpha</taxon>
        <taxon>Miridae</taxon>
        <taxon>Dicyphina</taxon>
        <taxon>Nesidiocoris</taxon>
    </lineage>
</organism>
<gene>
    <name evidence="1" type="ORF">NTEN_LOCUS12100</name>
</gene>
<dbReference type="AlphaFoldDB" id="A0A6H5GTB8"/>
<evidence type="ECO:0000313" key="1">
    <source>
        <dbReference type="EMBL" id="CAB0006623.1"/>
    </source>
</evidence>
<evidence type="ECO:0000313" key="2">
    <source>
        <dbReference type="Proteomes" id="UP000479000"/>
    </source>
</evidence>
<reference evidence="1 2" key="1">
    <citation type="submission" date="2020-02" db="EMBL/GenBank/DDBJ databases">
        <authorList>
            <person name="Ferguson B K."/>
        </authorList>
    </citation>
    <scope>NUCLEOTIDE SEQUENCE [LARGE SCALE GENOMIC DNA]</scope>
</reference>
<dbReference type="EMBL" id="CADCXU010018028">
    <property type="protein sequence ID" value="CAB0006623.1"/>
    <property type="molecule type" value="Genomic_DNA"/>
</dbReference>
<proteinExistence type="predicted"/>
<keyword evidence="2" id="KW-1185">Reference proteome</keyword>
<dbReference type="Proteomes" id="UP000479000">
    <property type="component" value="Unassembled WGS sequence"/>
</dbReference>
<name>A0A6H5GTB8_9HEMI</name>
<sequence>MSPRKFYRPMGIAHFTSNTGVCLRSSTKKPAKKAQLSGTAGFSETWRRVFQKYSTIRSRLPWETGRPRKRLRLRLFL</sequence>
<accession>A0A6H5GTB8</accession>